<organism evidence="1 2">
    <name type="scientific">Fulvivirga imtechensis AK7</name>
    <dbReference type="NCBI Taxonomy" id="1237149"/>
    <lineage>
        <taxon>Bacteria</taxon>
        <taxon>Pseudomonadati</taxon>
        <taxon>Bacteroidota</taxon>
        <taxon>Cytophagia</taxon>
        <taxon>Cytophagales</taxon>
        <taxon>Fulvivirgaceae</taxon>
        <taxon>Fulvivirga</taxon>
    </lineage>
</organism>
<protein>
    <submittedName>
        <fullName evidence="1">Uncharacterized protein</fullName>
    </submittedName>
</protein>
<accession>L8JXF3</accession>
<gene>
    <name evidence="1" type="ORF">C900_02141</name>
</gene>
<reference evidence="1 2" key="1">
    <citation type="submission" date="2012-12" db="EMBL/GenBank/DDBJ databases">
        <title>Genome assembly of Fulvivirga imtechensis AK7.</title>
        <authorList>
            <person name="Nupur N."/>
            <person name="Khatri I."/>
            <person name="Kumar R."/>
            <person name="Subramanian S."/>
            <person name="Pinnaka A."/>
        </authorList>
    </citation>
    <scope>NUCLEOTIDE SEQUENCE [LARGE SCALE GENOMIC DNA]</scope>
    <source>
        <strain evidence="1 2">AK7</strain>
    </source>
</reference>
<dbReference type="EMBL" id="AMZN01000031">
    <property type="protein sequence ID" value="ELR71902.1"/>
    <property type="molecule type" value="Genomic_DNA"/>
</dbReference>
<sequence length="66" mass="7319">MNWLTNRVSNSKPSISNINTATRIAVSRPNPFLSSHAQTGYRTKLISNAKLTGMKTSLPKYKITDP</sequence>
<evidence type="ECO:0000313" key="1">
    <source>
        <dbReference type="EMBL" id="ELR71902.1"/>
    </source>
</evidence>
<dbReference type="AlphaFoldDB" id="L8JXF3"/>
<keyword evidence="2" id="KW-1185">Reference proteome</keyword>
<name>L8JXF3_9BACT</name>
<proteinExistence type="predicted"/>
<comment type="caution">
    <text evidence="1">The sequence shown here is derived from an EMBL/GenBank/DDBJ whole genome shotgun (WGS) entry which is preliminary data.</text>
</comment>
<dbReference type="Proteomes" id="UP000011135">
    <property type="component" value="Unassembled WGS sequence"/>
</dbReference>
<evidence type="ECO:0000313" key="2">
    <source>
        <dbReference type="Proteomes" id="UP000011135"/>
    </source>
</evidence>